<dbReference type="PANTHER" id="PTHR33223">
    <property type="entry name" value="CCHC-TYPE DOMAIN-CONTAINING PROTEIN"/>
    <property type="match status" value="1"/>
</dbReference>
<sequence length="259" mass="28889">MPINTRSSKEELLFFSDPAPLERSIRKEKHASSIDTTSTTSIDTTSTTIDTCDKATINSSTRTSIDTNPRVDMVATLVLQRVENGNLHDPGGHLCNVAGQKIDGQGTAILEPSAATEDAKVPLQRTLADLIRPSQFYTSRSAIRALEIQGFQIHPTHFSHVGRHPYRGLPDKNPLDHIETLEDFVSGLQEDEATKDYIICKLFKCSLSGNVKKWLRCLPPGSLTTWNDVRTVFMTEFLDDARAEEMRDKIWTFSQGPTD</sequence>
<comment type="caution">
    <text evidence="3">The sequence shown here is derived from an EMBL/GenBank/DDBJ whole genome shotgun (WGS) entry which is preliminary data.</text>
</comment>
<accession>A0A8S9IXL9</accession>
<proteinExistence type="predicted"/>
<dbReference type="AlphaFoldDB" id="A0A8S9IXL9"/>
<evidence type="ECO:0000313" key="5">
    <source>
        <dbReference type="Proteomes" id="UP000266723"/>
    </source>
</evidence>
<dbReference type="InterPro" id="IPR005162">
    <property type="entry name" value="Retrotrans_gag_dom"/>
</dbReference>
<dbReference type="EMBL" id="QGKY02001015">
    <property type="protein sequence ID" value="KAF2574661.1"/>
    <property type="molecule type" value="Genomic_DNA"/>
</dbReference>
<organism evidence="3">
    <name type="scientific">Brassica cretica</name>
    <name type="common">Mustard</name>
    <dbReference type="NCBI Taxonomy" id="69181"/>
    <lineage>
        <taxon>Eukaryota</taxon>
        <taxon>Viridiplantae</taxon>
        <taxon>Streptophyta</taxon>
        <taxon>Embryophyta</taxon>
        <taxon>Tracheophyta</taxon>
        <taxon>Spermatophyta</taxon>
        <taxon>Magnoliopsida</taxon>
        <taxon>eudicotyledons</taxon>
        <taxon>Gunneridae</taxon>
        <taxon>Pentapetalae</taxon>
        <taxon>rosids</taxon>
        <taxon>malvids</taxon>
        <taxon>Brassicales</taxon>
        <taxon>Brassicaceae</taxon>
        <taxon>Brassiceae</taxon>
        <taxon>Brassica</taxon>
    </lineage>
</organism>
<evidence type="ECO:0000313" key="3">
    <source>
        <dbReference type="EMBL" id="KAF2574661.1"/>
    </source>
</evidence>
<dbReference type="Proteomes" id="UP000266723">
    <property type="component" value="Unassembled WGS sequence"/>
</dbReference>
<evidence type="ECO:0000313" key="4">
    <source>
        <dbReference type="EMBL" id="KAF3563350.1"/>
    </source>
</evidence>
<reference evidence="4" key="2">
    <citation type="submission" date="2019-12" db="EMBL/GenBank/DDBJ databases">
        <authorList>
            <person name="Studholme D.J."/>
            <person name="Sarris P."/>
        </authorList>
    </citation>
    <scope>NUCLEOTIDE SEQUENCE</scope>
    <source>
        <strain evidence="4">PFS-1207/04</strain>
        <tissue evidence="4">Leaf</tissue>
    </source>
</reference>
<feature type="region of interest" description="Disordered" evidence="1">
    <location>
        <begin position="26"/>
        <end position="46"/>
    </location>
</feature>
<dbReference type="OrthoDB" id="1305902at2759"/>
<feature type="compositionally biased region" description="Low complexity" evidence="1">
    <location>
        <begin position="33"/>
        <end position="46"/>
    </location>
</feature>
<evidence type="ECO:0000256" key="1">
    <source>
        <dbReference type="SAM" id="MobiDB-lite"/>
    </source>
</evidence>
<dbReference type="EMBL" id="QGKV02000759">
    <property type="protein sequence ID" value="KAF3563350.1"/>
    <property type="molecule type" value="Genomic_DNA"/>
</dbReference>
<protein>
    <recommendedName>
        <fullName evidence="2">Retrotransposon gag domain-containing protein</fullName>
    </recommendedName>
</protein>
<evidence type="ECO:0000259" key="2">
    <source>
        <dbReference type="Pfam" id="PF03732"/>
    </source>
</evidence>
<gene>
    <name evidence="4" type="ORF">DY000_02016549</name>
    <name evidence="3" type="ORF">F2Q70_00004492</name>
</gene>
<name>A0A8S9IXL9_BRACR</name>
<keyword evidence="5" id="KW-1185">Reference proteome</keyword>
<reference evidence="4 5" key="3">
    <citation type="journal article" date="2020" name="BMC Genomics">
        <title>Intraspecific diversification of the crop wild relative Brassica cretica Lam. using demographic model selection.</title>
        <authorList>
            <person name="Kioukis A."/>
            <person name="Michalopoulou V.A."/>
            <person name="Briers L."/>
            <person name="Pirintsos S."/>
            <person name="Studholme D.J."/>
            <person name="Pavlidis P."/>
            <person name="Sarris P.F."/>
        </authorList>
    </citation>
    <scope>NUCLEOTIDE SEQUENCE [LARGE SCALE GENOMIC DNA]</scope>
    <source>
        <strain evidence="5">cv. PFS-1207/04</strain>
        <strain evidence="4">PFS-1207/04</strain>
    </source>
</reference>
<dbReference type="PANTHER" id="PTHR33223:SF11">
    <property type="entry name" value="ELEMENT PROTEIN, PUTATIVE-RELATED"/>
    <property type="match status" value="1"/>
</dbReference>
<feature type="domain" description="Retrotransposon gag" evidence="2">
    <location>
        <begin position="201"/>
        <end position="256"/>
    </location>
</feature>
<dbReference type="Pfam" id="PF03732">
    <property type="entry name" value="Retrotrans_gag"/>
    <property type="match status" value="1"/>
</dbReference>
<reference evidence="3" key="1">
    <citation type="submission" date="2019-12" db="EMBL/GenBank/DDBJ databases">
        <title>Genome sequencing and annotation of Brassica cretica.</title>
        <authorList>
            <person name="Studholme D.J."/>
            <person name="Sarris P.F."/>
        </authorList>
    </citation>
    <scope>NUCLEOTIDE SEQUENCE</scope>
    <source>
        <strain evidence="3">PFS-102/07</strain>
        <tissue evidence="3">Leaf</tissue>
    </source>
</reference>